<dbReference type="Pfam" id="PF03398">
    <property type="entry name" value="Ist1"/>
    <property type="match status" value="1"/>
</dbReference>
<evidence type="ECO:0000313" key="4">
    <source>
        <dbReference type="Proteomes" id="UP000593564"/>
    </source>
</evidence>
<proteinExistence type="inferred from homology"/>
<dbReference type="PANTHER" id="PTHR12161">
    <property type="entry name" value="IST1 FAMILY MEMBER"/>
    <property type="match status" value="1"/>
</dbReference>
<feature type="region of interest" description="Disordered" evidence="2">
    <location>
        <begin position="274"/>
        <end position="299"/>
    </location>
</feature>
<protein>
    <recommendedName>
        <fullName evidence="5">IST1-like protein</fullName>
    </recommendedName>
</protein>
<feature type="compositionally biased region" description="Polar residues" evidence="2">
    <location>
        <begin position="444"/>
        <end position="461"/>
    </location>
</feature>
<dbReference type="InterPro" id="IPR042277">
    <property type="entry name" value="IST1-like"/>
</dbReference>
<evidence type="ECO:0000313" key="3">
    <source>
        <dbReference type="EMBL" id="KAF5935158.1"/>
    </source>
</evidence>
<comment type="caution">
    <text evidence="3">The sequence shown here is derived from an EMBL/GenBank/DDBJ whole genome shotgun (WGS) entry which is preliminary data.</text>
</comment>
<feature type="compositionally biased region" description="Polar residues" evidence="2">
    <location>
        <begin position="377"/>
        <end position="388"/>
    </location>
</feature>
<dbReference type="AlphaFoldDB" id="A0A7J7G6T9"/>
<reference evidence="4" key="1">
    <citation type="journal article" date="2020" name="Nat. Commun.">
        <title>Genome assembly of wild tea tree DASZ reveals pedigree and selection history of tea varieties.</title>
        <authorList>
            <person name="Zhang W."/>
            <person name="Zhang Y."/>
            <person name="Qiu H."/>
            <person name="Guo Y."/>
            <person name="Wan H."/>
            <person name="Zhang X."/>
            <person name="Scossa F."/>
            <person name="Alseekh S."/>
            <person name="Zhang Q."/>
            <person name="Wang P."/>
            <person name="Xu L."/>
            <person name="Schmidt M.H."/>
            <person name="Jia X."/>
            <person name="Li D."/>
            <person name="Zhu A."/>
            <person name="Guo F."/>
            <person name="Chen W."/>
            <person name="Ni D."/>
            <person name="Usadel B."/>
            <person name="Fernie A.R."/>
            <person name="Wen W."/>
        </authorList>
    </citation>
    <scope>NUCLEOTIDE SEQUENCE [LARGE SCALE GENOMIC DNA]</scope>
    <source>
        <strain evidence="4">cv. G240</strain>
    </source>
</reference>
<feature type="region of interest" description="Disordered" evidence="2">
    <location>
        <begin position="575"/>
        <end position="626"/>
    </location>
</feature>
<dbReference type="InterPro" id="IPR005061">
    <property type="entry name" value="Ist1"/>
</dbReference>
<evidence type="ECO:0008006" key="5">
    <source>
        <dbReference type="Google" id="ProtNLM"/>
    </source>
</evidence>
<accession>A0A7J7G6T9</accession>
<name>A0A7J7G6T9_CAMSI</name>
<sequence length="720" mass="81683">MCSGGSNCSLKSSIKLTRTRIDVLRRRKEATQRFLKSNLAQLLANGLDINAYGREVKQTEEFLAGLNLLSCYDFIEQSCEYILKQVSVMQKQSECPEDCREAVGSLMFAAARFSDLPELRDLRDTFQERYGSSLEHFVNPEFVEKLALRPPTMEKKLQFLQSIALELSIKWDSRAFEQRMANPSAFAKEAPKEYGPVLDHVDKFKLPIGKETITKMEKRNHSYQERTELTNDKHRLRNGGEDSLLKRDELDHQIFSREELTGHREKPLMGREQCIPKRDNDNVPFQGRREFTDGKHESLNGKADTALKSIRPNRSNFGKGPEFFDSGYEIHNDRMNSIPNRDGHGHLSDGKSEVAARVMGVPSRRNGKDVLSVGYSDYSQPGTANSTSKVKDEETDRLKSYSRNAILPPPYVKSKGKPVPPPYIKSKDGKYGVNTEANHASADSDGTSMDSLMRKSNNVVQRSERNQGESDYPNYDDRVVGPAQVSSHGLQKDVAYRDNIPLPKPRSIRRKHSKSLSNRDDFGNIEDAGVVKRSSSSKRRDNSRKGLQILFDDEHHQKDEEERRIDRLLLHYSKKPSSTYEPEKVRRKSKAQAHASHQIATDGSDGQAEMVPHPTRSVSLPSEQPTPTETVKVFTRANSFQPDKPAQHVHPKLPDYDDLAARFAAMKGQVKGARNPNLEFGVLDCLREYIRCCCLLTCVYLEMYCSLCGERIERISLLLP</sequence>
<comment type="similarity">
    <text evidence="1">Belongs to the IST1 family.</text>
</comment>
<gene>
    <name evidence="3" type="ORF">HYC85_026287</name>
</gene>
<dbReference type="EMBL" id="JACBKZ010000013">
    <property type="protein sequence ID" value="KAF5935158.1"/>
    <property type="molecule type" value="Genomic_DNA"/>
</dbReference>
<organism evidence="3 4">
    <name type="scientific">Camellia sinensis</name>
    <name type="common">Tea plant</name>
    <name type="synonym">Thea sinensis</name>
    <dbReference type="NCBI Taxonomy" id="4442"/>
    <lineage>
        <taxon>Eukaryota</taxon>
        <taxon>Viridiplantae</taxon>
        <taxon>Streptophyta</taxon>
        <taxon>Embryophyta</taxon>
        <taxon>Tracheophyta</taxon>
        <taxon>Spermatophyta</taxon>
        <taxon>Magnoliopsida</taxon>
        <taxon>eudicotyledons</taxon>
        <taxon>Gunneridae</taxon>
        <taxon>Pentapetalae</taxon>
        <taxon>asterids</taxon>
        <taxon>Ericales</taxon>
        <taxon>Theaceae</taxon>
        <taxon>Camellia</taxon>
    </lineage>
</organism>
<dbReference type="Proteomes" id="UP000593564">
    <property type="component" value="Unassembled WGS sequence"/>
</dbReference>
<feature type="region of interest" description="Disordered" evidence="2">
    <location>
        <begin position="360"/>
        <end position="543"/>
    </location>
</feature>
<dbReference type="Gene3D" id="1.20.1260.60">
    <property type="entry name" value="Vacuolar protein sorting-associated protein Ist1"/>
    <property type="match status" value="1"/>
</dbReference>
<dbReference type="FunFam" id="1.20.1260.60:FF:000002">
    <property type="entry name" value="Vacuolar protein sorting-associated protein IST1"/>
    <property type="match status" value="1"/>
</dbReference>
<dbReference type="PANTHER" id="PTHR12161:SF14">
    <property type="entry name" value="REGULATOR OF VPS4 ACTIVITY IN THE MVB PATHWAY PROTEIN"/>
    <property type="match status" value="1"/>
</dbReference>
<feature type="compositionally biased region" description="Basic and acidic residues" evidence="2">
    <location>
        <begin position="389"/>
        <end position="399"/>
    </location>
</feature>
<dbReference type="GO" id="GO:0015031">
    <property type="term" value="P:protein transport"/>
    <property type="evidence" value="ECO:0007669"/>
    <property type="project" value="InterPro"/>
</dbReference>
<evidence type="ECO:0000256" key="1">
    <source>
        <dbReference type="ARBA" id="ARBA00005536"/>
    </source>
</evidence>
<keyword evidence="4" id="KW-1185">Reference proteome</keyword>
<feature type="compositionally biased region" description="Polar residues" evidence="2">
    <location>
        <begin position="616"/>
        <end position="626"/>
    </location>
</feature>
<reference evidence="3 4" key="2">
    <citation type="submission" date="2020-07" db="EMBL/GenBank/DDBJ databases">
        <title>Genome assembly of wild tea tree DASZ reveals pedigree and selection history of tea varieties.</title>
        <authorList>
            <person name="Zhang W."/>
        </authorList>
    </citation>
    <scope>NUCLEOTIDE SEQUENCE [LARGE SCALE GENOMIC DNA]</scope>
    <source>
        <strain evidence="4">cv. G240</strain>
        <tissue evidence="3">Leaf</tissue>
    </source>
</reference>
<evidence type="ECO:0000256" key="2">
    <source>
        <dbReference type="SAM" id="MobiDB-lite"/>
    </source>
</evidence>